<dbReference type="PIR" id="F75594">
    <property type="entry name" value="F75594"/>
</dbReference>
<dbReference type="PaxDb" id="243230-DR_A0019"/>
<gene>
    <name evidence="4" type="ordered locus">DR_A0019</name>
</gene>
<feature type="domain" description="N-acetyltransferase" evidence="3">
    <location>
        <begin position="42"/>
        <end position="186"/>
    </location>
</feature>
<dbReference type="OrthoDB" id="59946at2"/>
<dbReference type="InterPro" id="IPR016181">
    <property type="entry name" value="Acyl_CoA_acyltransferase"/>
</dbReference>
<dbReference type="Gene3D" id="3.40.630.30">
    <property type="match status" value="1"/>
</dbReference>
<reference evidence="4 5" key="1">
    <citation type="journal article" date="1999" name="Science">
        <title>Genome sequence of the radioresistant bacterium Deinococcus radiodurans R1.</title>
        <authorList>
            <person name="White O."/>
            <person name="Eisen J.A."/>
            <person name="Heidelberg J.F."/>
            <person name="Hickey E.K."/>
            <person name="Peterson J.D."/>
            <person name="Dodson R.J."/>
            <person name="Haft D.H."/>
            <person name="Gwinn M.L."/>
            <person name="Nelson W.C."/>
            <person name="Richardson D.L."/>
            <person name="Moffat K.S."/>
            <person name="Qin H."/>
            <person name="Jiang L."/>
            <person name="Pamphile W."/>
            <person name="Crosby M."/>
            <person name="Shen M."/>
            <person name="Vamathevan J.J."/>
            <person name="Lam P."/>
            <person name="McDonald L."/>
            <person name="Utterback T."/>
            <person name="Zalewski C."/>
            <person name="Makarova K.S."/>
            <person name="Aravind L."/>
            <person name="Daly M.J."/>
            <person name="Minton K.W."/>
            <person name="Fleischmann R.D."/>
            <person name="Ketchum K.A."/>
            <person name="Nelson K.E."/>
            <person name="Salzberg S."/>
            <person name="Smith H.O."/>
            <person name="Venter J.C."/>
            <person name="Fraser C.M."/>
        </authorList>
    </citation>
    <scope>NUCLEOTIDE SEQUENCE [LARGE SCALE GENOMIC DNA]</scope>
    <source>
        <strain evidence="5">ATCC 13939 / DSM 20539 / JCM 16871 / LMG 4051 / NBRC 15346 / NCIMB 9279 / R1 / VKM B-1422</strain>
    </source>
</reference>
<evidence type="ECO:0000256" key="1">
    <source>
        <dbReference type="ARBA" id="ARBA00022679"/>
    </source>
</evidence>
<keyword evidence="5" id="KW-1185">Reference proteome</keyword>
<dbReference type="PANTHER" id="PTHR43877:SF8">
    <property type="entry name" value="N-ACETYLGLUTAMATE SYNTHASE-RELATED"/>
    <property type="match status" value="1"/>
</dbReference>
<organism evidence="4 5">
    <name type="scientific">Deinococcus radiodurans (strain ATCC 13939 / DSM 20539 / JCM 16871 / CCUG 27074 / LMG 4051 / NBRC 15346 / NCIMB 9279 / VKM B-1422 / R1)</name>
    <dbReference type="NCBI Taxonomy" id="243230"/>
    <lineage>
        <taxon>Bacteria</taxon>
        <taxon>Thermotogati</taxon>
        <taxon>Deinococcota</taxon>
        <taxon>Deinococci</taxon>
        <taxon>Deinococcales</taxon>
        <taxon>Deinococcaceae</taxon>
        <taxon>Deinococcus</taxon>
    </lineage>
</organism>
<dbReference type="eggNOG" id="COG0454">
    <property type="taxonomic scope" value="Bacteria"/>
</dbReference>
<keyword evidence="2" id="KW-0012">Acyltransferase</keyword>
<dbReference type="STRING" id="243230.DR_A0019"/>
<dbReference type="AlphaFoldDB" id="Q9RZD4"/>
<keyword evidence="1" id="KW-0808">Transferase</keyword>
<dbReference type="PROSITE" id="PS51186">
    <property type="entry name" value="GNAT"/>
    <property type="match status" value="1"/>
</dbReference>
<dbReference type="EnsemblBacteria" id="AAF12362">
    <property type="protein sequence ID" value="AAF12362"/>
    <property type="gene ID" value="DR_A0019"/>
</dbReference>
<evidence type="ECO:0000313" key="5">
    <source>
        <dbReference type="Proteomes" id="UP000002524"/>
    </source>
</evidence>
<dbReference type="InterPro" id="IPR000182">
    <property type="entry name" value="GNAT_dom"/>
</dbReference>
<proteinExistence type="predicted"/>
<dbReference type="Proteomes" id="UP000002524">
    <property type="component" value="Chromosome 2"/>
</dbReference>
<accession>Q9RZD4</accession>
<sequence length="356" mass="39607">MTAPSARWLMHPRRPRRHTAIMTTIAPPVRFDPAAASAAQRLAVGQLLADCYAVAYPEDPPLLPEREADLLLQVTPDEANDLFVSWAGARALGYTALNYSQTQNLHTARAQLLVRPDERRRGMGRALAAALTERAGELGRTTIVFFTTNFAPAGEPFARSLGAQVRLDNRTSRLELAAVPSDLLRDWQRRPEGDPYRLHLWDTVPDDYLARTADLMMVMNTAPRGSDQEDDWVVTPELVRAQEAESAALGERRLLLAAEDTRTGELVGYTETFWSPERAALVYQGATAVRPAARGQRLGKWLKAAMVEQLRRECPGAVWVRTNNAEENAAMLAINVQLGFQPWAQTLEWEWSGGRA</sequence>
<evidence type="ECO:0000256" key="2">
    <source>
        <dbReference type="ARBA" id="ARBA00023315"/>
    </source>
</evidence>
<dbReference type="GO" id="GO:0008080">
    <property type="term" value="F:N-acetyltransferase activity"/>
    <property type="evidence" value="ECO:0000318"/>
    <property type="project" value="GO_Central"/>
</dbReference>
<dbReference type="PATRIC" id="fig|243230.17.peg.2906"/>
<dbReference type="HOGENOM" id="CLU_043786_0_0_0"/>
<name>Q9RZD4_DEIRA</name>
<dbReference type="SUPFAM" id="SSF55729">
    <property type="entry name" value="Acyl-CoA N-acyltransferases (Nat)"/>
    <property type="match status" value="2"/>
</dbReference>
<dbReference type="EMBL" id="AE001825">
    <property type="protein sequence ID" value="AAF12362.1"/>
    <property type="molecule type" value="Genomic_DNA"/>
</dbReference>
<dbReference type="InterPro" id="IPR050832">
    <property type="entry name" value="Bact_Acetyltransf"/>
</dbReference>
<evidence type="ECO:0000259" key="3">
    <source>
        <dbReference type="PROSITE" id="PS51186"/>
    </source>
</evidence>
<dbReference type="CDD" id="cd04301">
    <property type="entry name" value="NAT_SF"/>
    <property type="match status" value="2"/>
</dbReference>
<dbReference type="Pfam" id="PF00583">
    <property type="entry name" value="Acetyltransf_1"/>
    <property type="match status" value="2"/>
</dbReference>
<dbReference type="KEGG" id="dra:DR_A0019"/>
<protein>
    <recommendedName>
        <fullName evidence="3">N-acetyltransferase domain-containing protein</fullName>
    </recommendedName>
</protein>
<dbReference type="InParanoid" id="Q9RZD4"/>
<evidence type="ECO:0000313" key="4">
    <source>
        <dbReference type="EMBL" id="AAF12362.1"/>
    </source>
</evidence>
<dbReference type="eggNOG" id="COG0456">
    <property type="taxonomic scope" value="Bacteria"/>
</dbReference>
<dbReference type="PANTHER" id="PTHR43877">
    <property type="entry name" value="AMINOALKYLPHOSPHONATE N-ACETYLTRANSFERASE-RELATED-RELATED"/>
    <property type="match status" value="1"/>
</dbReference>